<protein>
    <submittedName>
        <fullName evidence="1">Uncharacterized protein</fullName>
    </submittedName>
</protein>
<keyword evidence="2" id="KW-1185">Reference proteome</keyword>
<dbReference type="Proteomes" id="UP001501310">
    <property type="component" value="Unassembled WGS sequence"/>
</dbReference>
<comment type="caution">
    <text evidence="1">The sequence shown here is derived from an EMBL/GenBank/DDBJ whole genome shotgun (WGS) entry which is preliminary data.</text>
</comment>
<sequence length="116" mass="12270">MSGRAPFPRGEHLPIAVASGVQRFSVSAIFRGADAASEPAFVAPFGEAAMSTKDRDYMLARAAQERAMAEQAPDEIIGEIHLQLAHEYEVRANVQDVASRAGNDALGLVSGGDRSS</sequence>
<reference evidence="2" key="1">
    <citation type="journal article" date="2019" name="Int. J. Syst. Evol. Microbiol.">
        <title>The Global Catalogue of Microorganisms (GCM) 10K type strain sequencing project: providing services to taxonomists for standard genome sequencing and annotation.</title>
        <authorList>
            <consortium name="The Broad Institute Genomics Platform"/>
            <consortium name="The Broad Institute Genome Sequencing Center for Infectious Disease"/>
            <person name="Wu L."/>
            <person name="Ma J."/>
        </authorList>
    </citation>
    <scope>NUCLEOTIDE SEQUENCE [LARGE SCALE GENOMIC DNA]</scope>
    <source>
        <strain evidence="2">JCM 16603</strain>
    </source>
</reference>
<name>A0ABP7RHB7_9SPHN</name>
<gene>
    <name evidence="1" type="ORF">GCM10022211_03490</name>
</gene>
<dbReference type="EMBL" id="BAAAZD010000001">
    <property type="protein sequence ID" value="GAA3997426.1"/>
    <property type="molecule type" value="Genomic_DNA"/>
</dbReference>
<accession>A0ABP7RHB7</accession>
<proteinExistence type="predicted"/>
<organism evidence="1 2">
    <name type="scientific">Sphingomonas humi</name>
    <dbReference type="NCBI Taxonomy" id="335630"/>
    <lineage>
        <taxon>Bacteria</taxon>
        <taxon>Pseudomonadati</taxon>
        <taxon>Pseudomonadota</taxon>
        <taxon>Alphaproteobacteria</taxon>
        <taxon>Sphingomonadales</taxon>
        <taxon>Sphingomonadaceae</taxon>
        <taxon>Sphingomonas</taxon>
    </lineage>
</organism>
<evidence type="ECO:0000313" key="2">
    <source>
        <dbReference type="Proteomes" id="UP001501310"/>
    </source>
</evidence>
<evidence type="ECO:0000313" key="1">
    <source>
        <dbReference type="EMBL" id="GAA3997426.1"/>
    </source>
</evidence>